<accession>A0A016VSH0</accession>
<organism evidence="1 2">
    <name type="scientific">Ancylostoma ceylanicum</name>
    <dbReference type="NCBI Taxonomy" id="53326"/>
    <lineage>
        <taxon>Eukaryota</taxon>
        <taxon>Metazoa</taxon>
        <taxon>Ecdysozoa</taxon>
        <taxon>Nematoda</taxon>
        <taxon>Chromadorea</taxon>
        <taxon>Rhabditida</taxon>
        <taxon>Rhabditina</taxon>
        <taxon>Rhabditomorpha</taxon>
        <taxon>Strongyloidea</taxon>
        <taxon>Ancylostomatidae</taxon>
        <taxon>Ancylostomatinae</taxon>
        <taxon>Ancylostoma</taxon>
    </lineage>
</organism>
<evidence type="ECO:0008006" key="3">
    <source>
        <dbReference type="Google" id="ProtNLM"/>
    </source>
</evidence>
<gene>
    <name evidence="1" type="primary">Acey_s0005.g2373</name>
    <name evidence="1" type="ORF">Y032_0005g2373</name>
</gene>
<evidence type="ECO:0000313" key="1">
    <source>
        <dbReference type="EMBL" id="EYC29982.1"/>
    </source>
</evidence>
<comment type="caution">
    <text evidence="1">The sequence shown here is derived from an EMBL/GenBank/DDBJ whole genome shotgun (WGS) entry which is preliminary data.</text>
</comment>
<dbReference type="EMBL" id="JARK01001341">
    <property type="protein sequence ID" value="EYC29982.1"/>
    <property type="molecule type" value="Genomic_DNA"/>
</dbReference>
<name>A0A016VSH0_9BILA</name>
<dbReference type="AlphaFoldDB" id="A0A016VSH0"/>
<protein>
    <recommendedName>
        <fullName evidence="3">Reverse transcriptase domain-containing protein</fullName>
    </recommendedName>
</protein>
<proteinExistence type="predicted"/>
<dbReference type="Proteomes" id="UP000024635">
    <property type="component" value="Unassembled WGS sequence"/>
</dbReference>
<reference evidence="2" key="1">
    <citation type="journal article" date="2015" name="Nat. Genet.">
        <title>The genome and transcriptome of the zoonotic hookworm Ancylostoma ceylanicum identify infection-specific gene families.</title>
        <authorList>
            <person name="Schwarz E.M."/>
            <person name="Hu Y."/>
            <person name="Antoshechkin I."/>
            <person name="Miller M.M."/>
            <person name="Sternberg P.W."/>
            <person name="Aroian R.V."/>
        </authorList>
    </citation>
    <scope>NUCLEOTIDE SEQUENCE</scope>
    <source>
        <strain evidence="2">HY135</strain>
    </source>
</reference>
<sequence length="187" mass="21907">MDSLKLILCSISDERPRTELGRRKRAAWGAYKSIEDVVKKIKNTRHRAHLFNTTFLSALTYASETWALRKQDEKAVSVIESSIGRVMVGVTCPTQVRAVIRSSTLRQQSKTRDAALYAKLYKIRWAGHVISDWAPWNVKCTTRRPPTRWLDFFMKSFKERYDTLRVSRTGRTHWTTLARERDKWKNC</sequence>
<keyword evidence="2" id="KW-1185">Reference proteome</keyword>
<evidence type="ECO:0000313" key="2">
    <source>
        <dbReference type="Proteomes" id="UP000024635"/>
    </source>
</evidence>